<comment type="caution">
    <text evidence="1">The sequence shown here is derived from an EMBL/GenBank/DDBJ whole genome shotgun (WGS) entry which is preliminary data.</text>
</comment>
<protein>
    <submittedName>
        <fullName evidence="1">Acetyl-CoA carboxylase 2</fullName>
    </submittedName>
</protein>
<dbReference type="Proteomes" id="UP001060215">
    <property type="component" value="Chromosome 14"/>
</dbReference>
<reference evidence="1 2" key="1">
    <citation type="journal article" date="2022" name="Plant J.">
        <title>Chromosome-level genome of Camellia lanceoleosa provides a valuable resource for understanding genome evolution and self-incompatibility.</title>
        <authorList>
            <person name="Gong W."/>
            <person name="Xiao S."/>
            <person name="Wang L."/>
            <person name="Liao Z."/>
            <person name="Chang Y."/>
            <person name="Mo W."/>
            <person name="Hu G."/>
            <person name="Li W."/>
            <person name="Zhao G."/>
            <person name="Zhu H."/>
            <person name="Hu X."/>
            <person name="Ji K."/>
            <person name="Xiang X."/>
            <person name="Song Q."/>
            <person name="Yuan D."/>
            <person name="Jin S."/>
            <person name="Zhang L."/>
        </authorList>
    </citation>
    <scope>NUCLEOTIDE SEQUENCE [LARGE SCALE GENOMIC DNA]</scope>
    <source>
        <strain evidence="1">SQ_2022a</strain>
    </source>
</reference>
<proteinExistence type="predicted"/>
<sequence length="284" mass="30387">MEHGGGYNAWRRTSVFATPFDFDKAESTRPKGHCVAMHVTNEDPDDGFKPTSGKVQKASTSSAAMVSEYVGYLEKGKIPPKGSFVIKVKGPEGWSWDPDQVPFVVDQAGCNANEDINFRFTGLTVSGRVVGSVGGESCSNKNGGPSNVNVELLSPTGDLVTSVLTSPTGSYPFTNIILGKYKLRASRPDFNVEVRGSVEVELGFENGLVDDIFFLPGYNIRGSAVAQRKKLPELAFGLMEGLACFRTFSPNFFPRKCLAAEETVAAAVVASAATAVEDATHTLT</sequence>
<keyword evidence="2" id="KW-1185">Reference proteome</keyword>
<accession>A0ACC0FGA0</accession>
<dbReference type="EMBL" id="CM045771">
    <property type="protein sequence ID" value="KAI7987838.1"/>
    <property type="molecule type" value="Genomic_DNA"/>
</dbReference>
<evidence type="ECO:0000313" key="1">
    <source>
        <dbReference type="EMBL" id="KAI7987838.1"/>
    </source>
</evidence>
<organism evidence="1 2">
    <name type="scientific">Camellia lanceoleosa</name>
    <dbReference type="NCBI Taxonomy" id="1840588"/>
    <lineage>
        <taxon>Eukaryota</taxon>
        <taxon>Viridiplantae</taxon>
        <taxon>Streptophyta</taxon>
        <taxon>Embryophyta</taxon>
        <taxon>Tracheophyta</taxon>
        <taxon>Spermatophyta</taxon>
        <taxon>Magnoliopsida</taxon>
        <taxon>eudicotyledons</taxon>
        <taxon>Gunneridae</taxon>
        <taxon>Pentapetalae</taxon>
        <taxon>asterids</taxon>
        <taxon>Ericales</taxon>
        <taxon>Theaceae</taxon>
        <taxon>Camellia</taxon>
    </lineage>
</organism>
<gene>
    <name evidence="1" type="ORF">LOK49_LG13G00218</name>
</gene>
<evidence type="ECO:0000313" key="2">
    <source>
        <dbReference type="Proteomes" id="UP001060215"/>
    </source>
</evidence>
<name>A0ACC0FGA0_9ERIC</name>